<dbReference type="Proteomes" id="UP000199577">
    <property type="component" value="Unassembled WGS sequence"/>
</dbReference>
<dbReference type="Pfam" id="PF00534">
    <property type="entry name" value="Glycos_transf_1"/>
    <property type="match status" value="1"/>
</dbReference>
<dbReference type="InterPro" id="IPR001296">
    <property type="entry name" value="Glyco_trans_1"/>
</dbReference>
<feature type="domain" description="Glycosyl transferase family 1" evidence="2">
    <location>
        <begin position="147"/>
        <end position="298"/>
    </location>
</feature>
<dbReference type="EMBL" id="FOLL01000010">
    <property type="protein sequence ID" value="SFC38910.1"/>
    <property type="molecule type" value="Genomic_DNA"/>
</dbReference>
<dbReference type="SUPFAM" id="SSF53756">
    <property type="entry name" value="UDP-Glycosyltransferase/glycogen phosphorylase"/>
    <property type="match status" value="1"/>
</dbReference>
<protein>
    <submittedName>
        <fullName evidence="4">Glycosyltransferase involved in cell wall bisynthesis</fullName>
    </submittedName>
</protein>
<dbReference type="Pfam" id="PF13439">
    <property type="entry name" value="Glyco_transf_4"/>
    <property type="match status" value="1"/>
</dbReference>
<dbReference type="STRING" id="623281.SAMN05421747_11010"/>
<dbReference type="PANTHER" id="PTHR46401:SF2">
    <property type="entry name" value="GLYCOSYLTRANSFERASE WBBK-RELATED"/>
    <property type="match status" value="1"/>
</dbReference>
<dbReference type="AlphaFoldDB" id="A0A1I1J0C1"/>
<dbReference type="RefSeq" id="WP_090973737.1">
    <property type="nucleotide sequence ID" value="NZ_FOLL01000010.1"/>
</dbReference>
<reference evidence="4 5" key="1">
    <citation type="submission" date="2016-10" db="EMBL/GenBank/DDBJ databases">
        <authorList>
            <person name="de Groot N.N."/>
        </authorList>
    </citation>
    <scope>NUCLEOTIDE SEQUENCE [LARGE SCALE GENOMIC DNA]</scope>
    <source>
        <strain evidence="4 5">DSM 22900</strain>
    </source>
</reference>
<evidence type="ECO:0000313" key="5">
    <source>
        <dbReference type="Proteomes" id="UP000199577"/>
    </source>
</evidence>
<name>A0A1I1J0C1_9SPHI</name>
<proteinExistence type="predicted"/>
<dbReference type="OrthoDB" id="798298at2"/>
<evidence type="ECO:0000259" key="3">
    <source>
        <dbReference type="Pfam" id="PF13439"/>
    </source>
</evidence>
<dbReference type="Gene3D" id="3.40.50.2000">
    <property type="entry name" value="Glycogen Phosphorylase B"/>
    <property type="match status" value="2"/>
</dbReference>
<sequence length="321" mass="36813">MSQVILFNRKKEKGKNSIEEVFSSLKSYLCVEKIYEMPKKGTSILSNLRFAYRKKGYVNHISGDVHYIALATGKRTVLTIHDIESTLKDGNLATKLIKKLIWFWIPCLIVKKITVISEFTKKQLIKLVPFSRHKIVVIHNPYNELIEFKAKGFDKEKPVILHVGTKTNKNLFRVIKSLEGIPCKLLIIGRLSVDLLRELQAHNIEYESSFDVSFDEIVEAYKKCDIVSFPSIYEGFGMPILEAHKAGRVVITSNVCSMPEIAGDAACYVNPFDIESIRAGFLKIIQDDIYRDELVAKGFQNLERFSPQQISKRYNDLYKQL</sequence>
<gene>
    <name evidence="4" type="ORF">SAMN05421747_11010</name>
</gene>
<dbReference type="PANTHER" id="PTHR46401">
    <property type="entry name" value="GLYCOSYLTRANSFERASE WBBK-RELATED"/>
    <property type="match status" value="1"/>
</dbReference>
<organism evidence="4 5">
    <name type="scientific">Parapedobacter composti</name>
    <dbReference type="NCBI Taxonomy" id="623281"/>
    <lineage>
        <taxon>Bacteria</taxon>
        <taxon>Pseudomonadati</taxon>
        <taxon>Bacteroidota</taxon>
        <taxon>Sphingobacteriia</taxon>
        <taxon>Sphingobacteriales</taxon>
        <taxon>Sphingobacteriaceae</taxon>
        <taxon>Parapedobacter</taxon>
    </lineage>
</organism>
<keyword evidence="1 4" id="KW-0808">Transferase</keyword>
<keyword evidence="5" id="KW-1185">Reference proteome</keyword>
<evidence type="ECO:0000313" key="4">
    <source>
        <dbReference type="EMBL" id="SFC38910.1"/>
    </source>
</evidence>
<evidence type="ECO:0000259" key="2">
    <source>
        <dbReference type="Pfam" id="PF00534"/>
    </source>
</evidence>
<accession>A0A1I1J0C1</accession>
<feature type="domain" description="Glycosyltransferase subfamily 4-like N-terminal" evidence="3">
    <location>
        <begin position="67"/>
        <end position="142"/>
    </location>
</feature>
<dbReference type="CDD" id="cd03809">
    <property type="entry name" value="GT4_MtfB-like"/>
    <property type="match status" value="1"/>
</dbReference>
<dbReference type="InterPro" id="IPR028098">
    <property type="entry name" value="Glyco_trans_4-like_N"/>
</dbReference>
<evidence type="ECO:0000256" key="1">
    <source>
        <dbReference type="ARBA" id="ARBA00022679"/>
    </source>
</evidence>
<dbReference type="GO" id="GO:0016757">
    <property type="term" value="F:glycosyltransferase activity"/>
    <property type="evidence" value="ECO:0007669"/>
    <property type="project" value="InterPro"/>
</dbReference>